<gene>
    <name evidence="1" type="ORF">VNO78_18186</name>
</gene>
<protein>
    <submittedName>
        <fullName evidence="1">Uncharacterized protein</fullName>
    </submittedName>
</protein>
<evidence type="ECO:0000313" key="1">
    <source>
        <dbReference type="EMBL" id="KAK7397022.1"/>
    </source>
</evidence>
<dbReference type="AlphaFoldDB" id="A0AAN9SPG4"/>
<proteinExistence type="predicted"/>
<dbReference type="Proteomes" id="UP001386955">
    <property type="component" value="Unassembled WGS sequence"/>
</dbReference>
<organism evidence="1 2">
    <name type="scientific">Psophocarpus tetragonolobus</name>
    <name type="common">Winged bean</name>
    <name type="synonym">Dolichos tetragonolobus</name>
    <dbReference type="NCBI Taxonomy" id="3891"/>
    <lineage>
        <taxon>Eukaryota</taxon>
        <taxon>Viridiplantae</taxon>
        <taxon>Streptophyta</taxon>
        <taxon>Embryophyta</taxon>
        <taxon>Tracheophyta</taxon>
        <taxon>Spermatophyta</taxon>
        <taxon>Magnoliopsida</taxon>
        <taxon>eudicotyledons</taxon>
        <taxon>Gunneridae</taxon>
        <taxon>Pentapetalae</taxon>
        <taxon>rosids</taxon>
        <taxon>fabids</taxon>
        <taxon>Fabales</taxon>
        <taxon>Fabaceae</taxon>
        <taxon>Papilionoideae</taxon>
        <taxon>50 kb inversion clade</taxon>
        <taxon>NPAAA clade</taxon>
        <taxon>indigoferoid/millettioid clade</taxon>
        <taxon>Phaseoleae</taxon>
        <taxon>Psophocarpus</taxon>
    </lineage>
</organism>
<comment type="caution">
    <text evidence="1">The sequence shown here is derived from an EMBL/GenBank/DDBJ whole genome shotgun (WGS) entry which is preliminary data.</text>
</comment>
<dbReference type="EMBL" id="JAYMYS010000004">
    <property type="protein sequence ID" value="KAK7397022.1"/>
    <property type="molecule type" value="Genomic_DNA"/>
</dbReference>
<keyword evidence="2" id="KW-1185">Reference proteome</keyword>
<evidence type="ECO:0000313" key="2">
    <source>
        <dbReference type="Proteomes" id="UP001386955"/>
    </source>
</evidence>
<reference evidence="1 2" key="1">
    <citation type="submission" date="2024-01" db="EMBL/GenBank/DDBJ databases">
        <title>The genomes of 5 underutilized Papilionoideae crops provide insights into root nodulation and disease resistanc.</title>
        <authorList>
            <person name="Jiang F."/>
        </authorList>
    </citation>
    <scope>NUCLEOTIDE SEQUENCE [LARGE SCALE GENOMIC DNA]</scope>
    <source>
        <strain evidence="1">DUOXIRENSHENG_FW03</strain>
        <tissue evidence="1">Leaves</tissue>
    </source>
</reference>
<name>A0AAN9SPG4_PSOTE</name>
<accession>A0AAN9SPG4</accession>
<sequence length="89" mass="9755">MGKLALASPNPKKKYSGQTGCIFQYHEVKGTVGTHEVSWKLEVSFSLLNAAALFDAMFDNLYRLALIATALLGRAQLSKFHSSTVVPLR</sequence>